<keyword evidence="3" id="KW-1185">Reference proteome</keyword>
<evidence type="ECO:0000313" key="3">
    <source>
        <dbReference type="Proteomes" id="UP000005615"/>
    </source>
</evidence>
<proteinExistence type="inferred from homology"/>
<dbReference type="RefSeq" id="WP_009575185.1">
    <property type="nucleotide sequence ID" value="NZ_AEIG01000021.1"/>
</dbReference>
<dbReference type="eggNOG" id="ENOG503302X">
    <property type="taxonomic scope" value="Bacteria"/>
</dbReference>
<accession>F3L0G7</accession>
<dbReference type="EMBL" id="AEIG01000021">
    <property type="protein sequence ID" value="EGG30185.1"/>
    <property type="molecule type" value="Genomic_DNA"/>
</dbReference>
<gene>
    <name evidence="2" type="ORF">IMCC3088_888</name>
</gene>
<evidence type="ECO:0000313" key="2">
    <source>
        <dbReference type="EMBL" id="EGG30185.1"/>
    </source>
</evidence>
<dbReference type="AlphaFoldDB" id="F3L0G7"/>
<comment type="caution">
    <text evidence="2">The sequence shown here is derived from an EMBL/GenBank/DDBJ whole genome shotgun (WGS) entry which is preliminary data.</text>
</comment>
<dbReference type="Proteomes" id="UP000005615">
    <property type="component" value="Unassembled WGS sequence"/>
</dbReference>
<protein>
    <submittedName>
        <fullName evidence="2">Uncharacterized protein</fullName>
    </submittedName>
</protein>
<reference evidence="2 3" key="1">
    <citation type="journal article" date="2011" name="J. Bacteriol.">
        <title>Genome sequence of strain IMCC3088, a proteorhodopsin-containing marine bacterium belonging to the OM60/NOR5 clade.</title>
        <authorList>
            <person name="Jang Y."/>
            <person name="Oh H.M."/>
            <person name="Kang I."/>
            <person name="Lee K."/>
            <person name="Yang S.J."/>
            <person name="Cho J.C."/>
        </authorList>
    </citation>
    <scope>NUCLEOTIDE SEQUENCE [LARGE SCALE GENOMIC DNA]</scope>
    <source>
        <strain evidence="2 3">IMCC3088</strain>
    </source>
</reference>
<dbReference type="STRING" id="2518989.IMCC3088_888"/>
<organism evidence="2 3">
    <name type="scientific">Aequoribacter fuscus</name>
    <dbReference type="NCBI Taxonomy" id="2518989"/>
    <lineage>
        <taxon>Bacteria</taxon>
        <taxon>Pseudomonadati</taxon>
        <taxon>Pseudomonadota</taxon>
        <taxon>Gammaproteobacteria</taxon>
        <taxon>Cellvibrionales</taxon>
        <taxon>Halieaceae</taxon>
        <taxon>Aequoribacter</taxon>
    </lineage>
</organism>
<dbReference type="InterPro" id="IPR036165">
    <property type="entry name" value="YefM-like_sf"/>
</dbReference>
<dbReference type="SUPFAM" id="SSF143120">
    <property type="entry name" value="YefM-like"/>
    <property type="match status" value="1"/>
</dbReference>
<comment type="similarity">
    <text evidence="1">Belongs to the phD/YefM antitoxin family.</text>
</comment>
<dbReference type="OrthoDB" id="9814740at2"/>
<sequence>MATITANELKTKGITAVDTALAEEPTVQITVRGSAKYVVMRCEHYNKLREQELDLAIRESRAEFERGDYVIESVEEHMRRVLE</sequence>
<name>F3L0G7_9GAMM</name>
<evidence type="ECO:0000256" key="1">
    <source>
        <dbReference type="ARBA" id="ARBA00009981"/>
    </source>
</evidence>